<feature type="coiled-coil region" evidence="1">
    <location>
        <begin position="59"/>
        <end position="164"/>
    </location>
</feature>
<feature type="region of interest" description="Disordered" evidence="2">
    <location>
        <begin position="311"/>
        <end position="330"/>
    </location>
</feature>
<evidence type="ECO:0000313" key="4">
    <source>
        <dbReference type="Proteomes" id="UP000824469"/>
    </source>
</evidence>
<keyword evidence="4" id="KW-1185">Reference proteome</keyword>
<dbReference type="EMBL" id="JAHRHJ020000009">
    <property type="protein sequence ID" value="KAH9300033.1"/>
    <property type="molecule type" value="Genomic_DNA"/>
</dbReference>
<evidence type="ECO:0000256" key="2">
    <source>
        <dbReference type="SAM" id="MobiDB-lite"/>
    </source>
</evidence>
<protein>
    <submittedName>
        <fullName evidence="3">Uncharacterized protein</fullName>
    </submittedName>
</protein>
<gene>
    <name evidence="3" type="ORF">KI387_011616</name>
</gene>
<proteinExistence type="predicted"/>
<name>A0AA38CP65_TAXCH</name>
<dbReference type="OMA" id="GYHADEP"/>
<evidence type="ECO:0000313" key="3">
    <source>
        <dbReference type="EMBL" id="KAH9300033.1"/>
    </source>
</evidence>
<keyword evidence="1" id="KW-0175">Coiled coil</keyword>
<dbReference type="AlphaFoldDB" id="A0AA38CP65"/>
<comment type="caution">
    <text evidence="3">The sequence shown here is derived from an EMBL/GenBank/DDBJ whole genome shotgun (WGS) entry which is preliminary data.</text>
</comment>
<evidence type="ECO:0000256" key="1">
    <source>
        <dbReference type="SAM" id="Coils"/>
    </source>
</evidence>
<accession>A0AA38CP65</accession>
<organism evidence="3 4">
    <name type="scientific">Taxus chinensis</name>
    <name type="common">Chinese yew</name>
    <name type="synonym">Taxus wallichiana var. chinensis</name>
    <dbReference type="NCBI Taxonomy" id="29808"/>
    <lineage>
        <taxon>Eukaryota</taxon>
        <taxon>Viridiplantae</taxon>
        <taxon>Streptophyta</taxon>
        <taxon>Embryophyta</taxon>
        <taxon>Tracheophyta</taxon>
        <taxon>Spermatophyta</taxon>
        <taxon>Pinopsida</taxon>
        <taxon>Pinidae</taxon>
        <taxon>Conifers II</taxon>
        <taxon>Cupressales</taxon>
        <taxon>Taxaceae</taxon>
        <taxon>Taxus</taxon>
    </lineage>
</organism>
<sequence length="330" mass="39280">MEEKQSNRKDNKKEPKLNKIDRTVAYKEEREDVVQDSKYLYSPTSTPLLWSSELYVKELMNMKERLGILENQKLKENSERKELTEVRYKLERENKILKEQVLNLQNLMERGQQELTMIKQDLGHMKTGGEKRTEMVNEKETIQIDEIQSAIKDMEIKENQLKDRIEEAKTWSQLVSGSSNEQRQVMEKHIKTQIKEEKDQQNRAINFIIKGLKDFGENERTDILARDFLKDELKWTGYIQQANRIGRRTEGGKDRHVRVVMRKIEDKHAILKNRGLLRGTHIYLDEDLTFAQQEDRRKEWEKVRKAREAGKWAQMRNGKAQISDHLSNRK</sequence>
<reference evidence="3 4" key="1">
    <citation type="journal article" date="2021" name="Nat. Plants">
        <title>The Taxus genome provides insights into paclitaxel biosynthesis.</title>
        <authorList>
            <person name="Xiong X."/>
            <person name="Gou J."/>
            <person name="Liao Q."/>
            <person name="Li Y."/>
            <person name="Zhou Q."/>
            <person name="Bi G."/>
            <person name="Li C."/>
            <person name="Du R."/>
            <person name="Wang X."/>
            <person name="Sun T."/>
            <person name="Guo L."/>
            <person name="Liang H."/>
            <person name="Lu P."/>
            <person name="Wu Y."/>
            <person name="Zhang Z."/>
            <person name="Ro D.K."/>
            <person name="Shang Y."/>
            <person name="Huang S."/>
            <person name="Yan J."/>
        </authorList>
    </citation>
    <scope>NUCLEOTIDE SEQUENCE [LARGE SCALE GENOMIC DNA]</scope>
    <source>
        <strain evidence="3">Ta-2019</strain>
    </source>
</reference>
<feature type="region of interest" description="Disordered" evidence="2">
    <location>
        <begin position="1"/>
        <end position="21"/>
    </location>
</feature>
<dbReference type="Proteomes" id="UP000824469">
    <property type="component" value="Unassembled WGS sequence"/>
</dbReference>